<protein>
    <submittedName>
        <fullName evidence="6">Lipoprotein</fullName>
    </submittedName>
</protein>
<dbReference type="InterPro" id="IPR038765">
    <property type="entry name" value="Papain-like_cys_pep_sf"/>
</dbReference>
<dbReference type="KEGG" id="dat:HRM2_46140"/>
<dbReference type="InterPro" id="IPR051202">
    <property type="entry name" value="Peptidase_C40"/>
</dbReference>
<dbReference type="eggNOG" id="COG0791">
    <property type="taxonomic scope" value="Bacteria"/>
</dbReference>
<dbReference type="PANTHER" id="PTHR47053">
    <property type="entry name" value="MUREIN DD-ENDOPEPTIDASE MEPH-RELATED"/>
    <property type="match status" value="1"/>
</dbReference>
<dbReference type="STRING" id="177437.HRM2_46140"/>
<keyword evidence="4" id="KW-0788">Thiol protease</keyword>
<dbReference type="PROSITE" id="PS51935">
    <property type="entry name" value="NLPC_P60"/>
    <property type="match status" value="1"/>
</dbReference>
<name>C0QG91_DESAH</name>
<dbReference type="GO" id="GO:0006508">
    <property type="term" value="P:proteolysis"/>
    <property type="evidence" value="ECO:0007669"/>
    <property type="project" value="UniProtKB-KW"/>
</dbReference>
<gene>
    <name evidence="6" type="ordered locus">HRM2_46140</name>
</gene>
<dbReference type="SUPFAM" id="SSF54001">
    <property type="entry name" value="Cysteine proteinases"/>
    <property type="match status" value="1"/>
</dbReference>
<evidence type="ECO:0000256" key="4">
    <source>
        <dbReference type="ARBA" id="ARBA00022807"/>
    </source>
</evidence>
<dbReference type="GO" id="GO:0008234">
    <property type="term" value="F:cysteine-type peptidase activity"/>
    <property type="evidence" value="ECO:0007669"/>
    <property type="project" value="UniProtKB-KW"/>
</dbReference>
<evidence type="ECO:0000313" key="7">
    <source>
        <dbReference type="Proteomes" id="UP000000442"/>
    </source>
</evidence>
<evidence type="ECO:0000256" key="3">
    <source>
        <dbReference type="ARBA" id="ARBA00022801"/>
    </source>
</evidence>
<accession>C0QG91</accession>
<keyword evidence="6" id="KW-0449">Lipoprotein</keyword>
<keyword evidence="2" id="KW-0645">Protease</keyword>
<evidence type="ECO:0000313" key="6">
    <source>
        <dbReference type="EMBL" id="ACN17670.1"/>
    </source>
</evidence>
<comment type="similarity">
    <text evidence="1">Belongs to the peptidase C40 family.</text>
</comment>
<evidence type="ECO:0000256" key="1">
    <source>
        <dbReference type="ARBA" id="ARBA00007074"/>
    </source>
</evidence>
<dbReference type="AlphaFoldDB" id="C0QG91"/>
<organism evidence="6 7">
    <name type="scientific">Desulforapulum autotrophicum (strain ATCC 43914 / DSM 3382 / VKM B-1955 / HRM2)</name>
    <name type="common">Desulfobacterium autotrophicum</name>
    <dbReference type="NCBI Taxonomy" id="177437"/>
    <lineage>
        <taxon>Bacteria</taxon>
        <taxon>Pseudomonadati</taxon>
        <taxon>Thermodesulfobacteriota</taxon>
        <taxon>Desulfobacteria</taxon>
        <taxon>Desulfobacterales</taxon>
        <taxon>Desulfobacteraceae</taxon>
        <taxon>Desulforapulum</taxon>
    </lineage>
</organism>
<dbReference type="InterPro" id="IPR000064">
    <property type="entry name" value="NLP_P60_dom"/>
</dbReference>
<keyword evidence="3" id="KW-0378">Hydrolase</keyword>
<dbReference type="Gene3D" id="3.90.1720.10">
    <property type="entry name" value="endopeptidase domain like (from Nostoc punctiforme)"/>
    <property type="match status" value="1"/>
</dbReference>
<dbReference type="HOGENOM" id="CLU_670350_0_0_7"/>
<dbReference type="Pfam" id="PF00877">
    <property type="entry name" value="NLPC_P60"/>
    <property type="match status" value="1"/>
</dbReference>
<evidence type="ECO:0000259" key="5">
    <source>
        <dbReference type="PROSITE" id="PS51935"/>
    </source>
</evidence>
<dbReference type="OrthoDB" id="9807055at2"/>
<dbReference type="PANTHER" id="PTHR47053:SF1">
    <property type="entry name" value="MUREIN DD-ENDOPEPTIDASE MEPH-RELATED"/>
    <property type="match status" value="1"/>
</dbReference>
<feature type="domain" description="NlpC/P60" evidence="5">
    <location>
        <begin position="41"/>
        <end position="166"/>
    </location>
</feature>
<proteinExistence type="inferred from homology"/>
<reference evidence="6 7" key="1">
    <citation type="journal article" date="2009" name="Environ. Microbiol.">
        <title>Genome sequence of Desulfobacterium autotrophicum HRM2, a marine sulfate reducer oxidizing organic carbon completely to carbon dioxide.</title>
        <authorList>
            <person name="Strittmatter A.W."/>
            <person name="Liesegang H."/>
            <person name="Rabus R."/>
            <person name="Decker I."/>
            <person name="Amann J."/>
            <person name="Andres S."/>
            <person name="Henne A."/>
            <person name="Fricke W.F."/>
            <person name="Martinez-Arias R."/>
            <person name="Bartels D."/>
            <person name="Goesmann A."/>
            <person name="Krause L."/>
            <person name="Puehler A."/>
            <person name="Klenk H.P."/>
            <person name="Richter M."/>
            <person name="Schuler M."/>
            <person name="Gloeckner F.O."/>
            <person name="Meyerdierks A."/>
            <person name="Gottschalk G."/>
            <person name="Amann R."/>
        </authorList>
    </citation>
    <scope>NUCLEOTIDE SEQUENCE [LARGE SCALE GENOMIC DNA]</scope>
    <source>
        <strain evidence="7">ATCC 43914 / DSM 3382 / HRM2</strain>
    </source>
</reference>
<keyword evidence="7" id="KW-1185">Reference proteome</keyword>
<dbReference type="Proteomes" id="UP000000442">
    <property type="component" value="Chromosome"/>
</dbReference>
<dbReference type="EMBL" id="CP001087">
    <property type="protein sequence ID" value="ACN17670.1"/>
    <property type="molecule type" value="Genomic_DNA"/>
</dbReference>
<evidence type="ECO:0000256" key="2">
    <source>
        <dbReference type="ARBA" id="ARBA00022670"/>
    </source>
</evidence>
<dbReference type="SUPFAM" id="SSF56935">
    <property type="entry name" value="Porins"/>
    <property type="match status" value="1"/>
</dbReference>
<sequence length="410" mass="46336">MLPSAFFKCFICVFSFMVITVQGSQATDFEGRTASSLSSLNLTARQFEQKVKKYLGIPYLRGGTSRKGMDCSSFVRTVYSKFFGINLPYTAGAQFDSSKFKKISTHEIQPGDLIFFATNKRKRISHVGMYVSDGQFIHASSSLGITMSSLDDRYWKKRFVGSKRHKALNIFQPDFDQYQLEGSLTIPVNQNGEIQILAGNDFRFNNLALENDFNPVDDTAFESHDVNVLLLPFYEIDYGHTLFDGLDMHLSAIHEKFDLLTTNSQTPGALPDTAERMGIKLSGDFWPGNGFNIKPSITYFDYSKENETLLNVPEWSFGLNTLLSPIHKQWALYMQLEYSKGEELASNTSSHSAFSSMDMEIKLRINLRDNLEFSITGQHDIQNSADEASDDSLLMQSGSSNVLMMFNCFY</sequence>